<dbReference type="InterPro" id="IPR029063">
    <property type="entry name" value="SAM-dependent_MTases_sf"/>
</dbReference>
<dbReference type="SUPFAM" id="SSF53335">
    <property type="entry name" value="S-adenosyl-L-methionine-dependent methyltransferases"/>
    <property type="match status" value="1"/>
</dbReference>
<dbReference type="InterPro" id="IPR008715">
    <property type="entry name" value="SAM-MeTfrase_NodS-like"/>
</dbReference>
<gene>
    <name evidence="1" type="ORF">JYU29_15115</name>
</gene>
<keyword evidence="1" id="KW-0808">Transferase</keyword>
<accession>A0ABS5RYC6</accession>
<dbReference type="RefSeq" id="WP_213985682.1">
    <property type="nucleotide sequence ID" value="NZ_JAFMNX010000004.1"/>
</dbReference>
<dbReference type="Pfam" id="PF05401">
    <property type="entry name" value="NodS"/>
    <property type="match status" value="1"/>
</dbReference>
<protein>
    <submittedName>
        <fullName evidence="1">Methyltransferase domain-containing protein</fullName>
    </submittedName>
</protein>
<organism evidence="1 2">
    <name type="scientific">Tianweitania aestuarii</name>
    <dbReference type="NCBI Taxonomy" id="2814886"/>
    <lineage>
        <taxon>Bacteria</taxon>
        <taxon>Pseudomonadati</taxon>
        <taxon>Pseudomonadota</taxon>
        <taxon>Alphaproteobacteria</taxon>
        <taxon>Hyphomicrobiales</taxon>
        <taxon>Phyllobacteriaceae</taxon>
        <taxon>Tianweitania</taxon>
    </lineage>
</organism>
<keyword evidence="1" id="KW-0489">Methyltransferase</keyword>
<keyword evidence="2" id="KW-1185">Reference proteome</keyword>
<dbReference type="GO" id="GO:0032259">
    <property type="term" value="P:methylation"/>
    <property type="evidence" value="ECO:0007669"/>
    <property type="project" value="UniProtKB-KW"/>
</dbReference>
<evidence type="ECO:0000313" key="1">
    <source>
        <dbReference type="EMBL" id="MBS9722021.1"/>
    </source>
</evidence>
<dbReference type="Gene3D" id="3.40.50.150">
    <property type="entry name" value="Vaccinia Virus protein VP39"/>
    <property type="match status" value="1"/>
</dbReference>
<dbReference type="GO" id="GO:0008168">
    <property type="term" value="F:methyltransferase activity"/>
    <property type="evidence" value="ECO:0007669"/>
    <property type="project" value="UniProtKB-KW"/>
</dbReference>
<comment type="caution">
    <text evidence="1">The sequence shown here is derived from an EMBL/GenBank/DDBJ whole genome shotgun (WGS) entry which is preliminary data.</text>
</comment>
<evidence type="ECO:0000313" key="2">
    <source>
        <dbReference type="Proteomes" id="UP001297272"/>
    </source>
</evidence>
<name>A0ABS5RYC6_9HYPH</name>
<proteinExistence type="predicted"/>
<reference evidence="1 2" key="1">
    <citation type="submission" date="2021-03" db="EMBL/GenBank/DDBJ databases">
        <title>Tianweitania aestuarii sp. nov., isolated from a tidal flat.</title>
        <authorList>
            <person name="Park S."/>
            <person name="Yoon J.-H."/>
        </authorList>
    </citation>
    <scope>NUCLEOTIDE SEQUENCE [LARGE SCALE GENOMIC DNA]</scope>
    <source>
        <strain evidence="1 2">BSSL-BM11</strain>
    </source>
</reference>
<sequence>MADPQVKPSDVHSFEALFQNAIDPWNYRTSRFEARKRQDLLRACGSGKVGRGLELACAIGETSRALMSRCLTLVATDGAPTALAEAKRLTPQNMRIDYRAGILPRDLPRGPFDLIVVSEIAYYLPARQLDGLARSLLKAVAPGGTIVVLHHVIPFDDAAQLPAMAQARLCRALEARMIRVHGKRQRRYVAAAFRRKTGPITNGSK</sequence>
<dbReference type="CDD" id="cd02440">
    <property type="entry name" value="AdoMet_MTases"/>
    <property type="match status" value="1"/>
</dbReference>
<dbReference type="EMBL" id="JAFMNX010000004">
    <property type="protein sequence ID" value="MBS9722021.1"/>
    <property type="molecule type" value="Genomic_DNA"/>
</dbReference>
<dbReference type="Proteomes" id="UP001297272">
    <property type="component" value="Unassembled WGS sequence"/>
</dbReference>